<dbReference type="SUPFAM" id="SSF63829">
    <property type="entry name" value="Calcium-dependent phosphotriesterase"/>
    <property type="match status" value="1"/>
</dbReference>
<proteinExistence type="predicted"/>
<sequence length="701" mass="76685">MSEKTLLPNPTRRFLPMWNHVKGKRSAVTCALKCNNACLEPDANCSNNSYFKDILESTISRRAALGVTAGAAIVIGTEGLSPQSAEAASQNPNSWGRGTSGAHFNFKPIAPVSSDVDEFTVPKGFKWEPVIRWGDPLFSHAPAFDPYHQTEEAQALQFGYNNDYLAIIPDTHNPLHGVLVCNHEYINEQAMYPADLFSVDPYAIARISMMAQGLSVVELTRKKVGSPWTYVVDGARNRRITTDTPFTLVGPAAGSDLLKTVDDPTGTVVLGTNNNCSGGYTPWGTVLSGEENFDSYFVGQNTERFKRYTIKNQRSPHGWEEVDPRFNTNNPGYENEAHRFGYIVELDPQNPTAAPRKHTALGRFKHEGANIHVDPVTGRVAAYMGDDARFEYIYKFVSRDRYIEGNKAHNMTLLENGSLYVAVFTGNSEAEIDGNGTVPADGNYDGAGRWVQLTDGNRSLVPGMSIEEVLVFTRQAADLMGATKMDRPEDVEPSPITGKIYAALTNNNQRGVSGSAAADEANPRNNNRSGHVIEMIEDGNDVEATSFTWNLLLLCGDPQGDEPVYFSGFDPAKVSPISCPDNVAFDSKGNLWISTDGAPDKIQKNDGLFRVGLDGTNRGNVEQFLSVPIEAETCGPVIADHENMVYVAVQHPGEDGSFDQPHSYFPDYVPSGNRGKKSTVARHHGTVALPRPSIVQVYKHG</sequence>
<dbReference type="InterPro" id="IPR006311">
    <property type="entry name" value="TAT_signal"/>
</dbReference>
<dbReference type="Pfam" id="PF05787">
    <property type="entry name" value="PhoX"/>
    <property type="match status" value="1"/>
</dbReference>
<dbReference type="EMBL" id="BAABKP010000006">
    <property type="protein sequence ID" value="GAA4800286.1"/>
    <property type="molecule type" value="Genomic_DNA"/>
</dbReference>
<evidence type="ECO:0000313" key="2">
    <source>
        <dbReference type="Proteomes" id="UP001500187"/>
    </source>
</evidence>
<keyword evidence="2" id="KW-1185">Reference proteome</keyword>
<dbReference type="PANTHER" id="PTHR35399">
    <property type="entry name" value="SLR8030 PROTEIN"/>
    <property type="match status" value="1"/>
</dbReference>
<accession>A0ABP9BTH0</accession>
<dbReference type="RefSeq" id="WP_345447227.1">
    <property type="nucleotide sequence ID" value="NZ_BAABKP010000006.1"/>
</dbReference>
<evidence type="ECO:0000313" key="1">
    <source>
        <dbReference type="EMBL" id="GAA4800286.1"/>
    </source>
</evidence>
<reference evidence="2" key="1">
    <citation type="journal article" date="2019" name="Int. J. Syst. Evol. Microbiol.">
        <title>The Global Catalogue of Microorganisms (GCM) 10K type strain sequencing project: providing services to taxonomists for standard genome sequencing and annotation.</title>
        <authorList>
            <consortium name="The Broad Institute Genomics Platform"/>
            <consortium name="The Broad Institute Genome Sequencing Center for Infectious Disease"/>
            <person name="Wu L."/>
            <person name="Ma J."/>
        </authorList>
    </citation>
    <scope>NUCLEOTIDE SEQUENCE [LARGE SCALE GENOMIC DNA]</scope>
    <source>
        <strain evidence="2">JCM 18541</strain>
    </source>
</reference>
<dbReference type="PROSITE" id="PS51318">
    <property type="entry name" value="TAT"/>
    <property type="match status" value="1"/>
</dbReference>
<comment type="caution">
    <text evidence="1">The sequence shown here is derived from an EMBL/GenBank/DDBJ whole genome shotgun (WGS) entry which is preliminary data.</text>
</comment>
<dbReference type="PANTHER" id="PTHR35399:SF2">
    <property type="entry name" value="DUF839 DOMAIN-CONTAINING PROTEIN"/>
    <property type="match status" value="1"/>
</dbReference>
<protein>
    <submittedName>
        <fullName evidence="1">PhoX family phosphatase</fullName>
    </submittedName>
</protein>
<organism evidence="1 2">
    <name type="scientific">Rothia endophytica</name>
    <dbReference type="NCBI Taxonomy" id="1324766"/>
    <lineage>
        <taxon>Bacteria</taxon>
        <taxon>Bacillati</taxon>
        <taxon>Actinomycetota</taxon>
        <taxon>Actinomycetes</taxon>
        <taxon>Micrococcales</taxon>
        <taxon>Micrococcaceae</taxon>
        <taxon>Rothia</taxon>
    </lineage>
</organism>
<gene>
    <name evidence="1" type="ORF">GCM10023352_20400</name>
</gene>
<dbReference type="InterPro" id="IPR008557">
    <property type="entry name" value="PhoX"/>
</dbReference>
<name>A0ABP9BTH0_9MICC</name>
<dbReference type="Proteomes" id="UP001500187">
    <property type="component" value="Unassembled WGS sequence"/>
</dbReference>